<comment type="caution">
    <text evidence="5">The sequence shown here is derived from an EMBL/GenBank/DDBJ whole genome shotgun (WGS) entry which is preliminary data.</text>
</comment>
<dbReference type="SUPFAM" id="SSF46785">
    <property type="entry name" value="Winged helix' DNA-binding domain"/>
    <property type="match status" value="1"/>
</dbReference>
<keyword evidence="6" id="KW-1185">Reference proteome</keyword>
<evidence type="ECO:0000256" key="1">
    <source>
        <dbReference type="ARBA" id="ARBA00023015"/>
    </source>
</evidence>
<keyword evidence="2" id="KW-0238">DNA-binding</keyword>
<dbReference type="PANTHER" id="PTHR43537:SF49">
    <property type="entry name" value="TRANSCRIPTIONAL REGULATORY PROTEIN"/>
    <property type="match status" value="1"/>
</dbReference>
<dbReference type="RefSeq" id="WP_274353620.1">
    <property type="nucleotide sequence ID" value="NZ_JAQZSM010000022.1"/>
</dbReference>
<dbReference type="PRINTS" id="PR00035">
    <property type="entry name" value="HTHGNTR"/>
</dbReference>
<evidence type="ECO:0000256" key="3">
    <source>
        <dbReference type="ARBA" id="ARBA00023163"/>
    </source>
</evidence>
<dbReference type="EMBL" id="JAQZSM010000022">
    <property type="protein sequence ID" value="MDD7972945.1"/>
    <property type="molecule type" value="Genomic_DNA"/>
</dbReference>
<evidence type="ECO:0000313" key="5">
    <source>
        <dbReference type="EMBL" id="MDD7972945.1"/>
    </source>
</evidence>
<name>A0ABT5TCU5_9RHOB</name>
<keyword evidence="3" id="KW-0804">Transcription</keyword>
<sequence>MTTPSATHQKADLPPGQNAYMRIVHDIRAGALTPGDRLIEAELAERFGMSRTPVREAIHQLGTEGLVVHTPRLGITIRALDRSEISELYEMRAVLESTSARFAARAASAVELEEIEAIQSAMMDAKTSEERYHQNQNFHAAIMNAARNRFLLRAVLAVQKTLLVLGRSTMEDPDRAEVAVTEHLAIISALKARDEDEAEHTMRRHIQRAHAARLRQLREAKPQEPDFHNV</sequence>
<dbReference type="Proteomes" id="UP001431784">
    <property type="component" value="Unassembled WGS sequence"/>
</dbReference>
<dbReference type="CDD" id="cd07377">
    <property type="entry name" value="WHTH_GntR"/>
    <property type="match status" value="1"/>
</dbReference>
<keyword evidence="1" id="KW-0805">Transcription regulation</keyword>
<dbReference type="PROSITE" id="PS50949">
    <property type="entry name" value="HTH_GNTR"/>
    <property type="match status" value="1"/>
</dbReference>
<proteinExistence type="predicted"/>
<protein>
    <submittedName>
        <fullName evidence="5">GntR family transcriptional regulator</fullName>
    </submittedName>
</protein>
<dbReference type="Gene3D" id="1.20.120.530">
    <property type="entry name" value="GntR ligand-binding domain-like"/>
    <property type="match status" value="1"/>
</dbReference>
<dbReference type="Pfam" id="PF00392">
    <property type="entry name" value="GntR"/>
    <property type="match status" value="1"/>
</dbReference>
<reference evidence="5" key="1">
    <citation type="submission" date="2023-02" db="EMBL/GenBank/DDBJ databases">
        <title>Description of Roseinatronobacter alkalisoli sp. nov., an alkaliphilic bacerium isolated from soda soil.</title>
        <authorList>
            <person name="Wei W."/>
        </authorList>
    </citation>
    <scope>NUCLEOTIDE SEQUENCE</scope>
    <source>
        <strain evidence="5">HJB301</strain>
    </source>
</reference>
<evidence type="ECO:0000259" key="4">
    <source>
        <dbReference type="PROSITE" id="PS50949"/>
    </source>
</evidence>
<dbReference type="Pfam" id="PF07729">
    <property type="entry name" value="FCD"/>
    <property type="match status" value="1"/>
</dbReference>
<dbReference type="PANTHER" id="PTHR43537">
    <property type="entry name" value="TRANSCRIPTIONAL REGULATOR, GNTR FAMILY"/>
    <property type="match status" value="1"/>
</dbReference>
<dbReference type="SMART" id="SM00895">
    <property type="entry name" value="FCD"/>
    <property type="match status" value="1"/>
</dbReference>
<accession>A0ABT5TCU5</accession>
<dbReference type="InterPro" id="IPR011711">
    <property type="entry name" value="GntR_C"/>
</dbReference>
<dbReference type="InterPro" id="IPR000524">
    <property type="entry name" value="Tscrpt_reg_HTH_GntR"/>
</dbReference>
<dbReference type="Gene3D" id="1.10.10.10">
    <property type="entry name" value="Winged helix-like DNA-binding domain superfamily/Winged helix DNA-binding domain"/>
    <property type="match status" value="1"/>
</dbReference>
<organism evidence="5 6">
    <name type="scientific">Roseinatronobacter alkalisoli</name>
    <dbReference type="NCBI Taxonomy" id="3028235"/>
    <lineage>
        <taxon>Bacteria</taxon>
        <taxon>Pseudomonadati</taxon>
        <taxon>Pseudomonadota</taxon>
        <taxon>Alphaproteobacteria</taxon>
        <taxon>Rhodobacterales</taxon>
        <taxon>Paracoccaceae</taxon>
        <taxon>Roseinatronobacter</taxon>
    </lineage>
</organism>
<evidence type="ECO:0000256" key="2">
    <source>
        <dbReference type="ARBA" id="ARBA00023125"/>
    </source>
</evidence>
<dbReference type="InterPro" id="IPR008920">
    <property type="entry name" value="TF_FadR/GntR_C"/>
</dbReference>
<feature type="domain" description="HTH gntR-type" evidence="4">
    <location>
        <begin position="13"/>
        <end position="80"/>
    </location>
</feature>
<gene>
    <name evidence="5" type="ORF">PUT78_17790</name>
</gene>
<dbReference type="SMART" id="SM00345">
    <property type="entry name" value="HTH_GNTR"/>
    <property type="match status" value="1"/>
</dbReference>
<dbReference type="SUPFAM" id="SSF48008">
    <property type="entry name" value="GntR ligand-binding domain-like"/>
    <property type="match status" value="1"/>
</dbReference>
<evidence type="ECO:0000313" key="6">
    <source>
        <dbReference type="Proteomes" id="UP001431784"/>
    </source>
</evidence>
<dbReference type="InterPro" id="IPR036388">
    <property type="entry name" value="WH-like_DNA-bd_sf"/>
</dbReference>
<dbReference type="InterPro" id="IPR036390">
    <property type="entry name" value="WH_DNA-bd_sf"/>
</dbReference>